<comment type="caution">
    <text evidence="2">The sequence shown here is derived from an EMBL/GenBank/DDBJ whole genome shotgun (WGS) entry which is preliminary data.</text>
</comment>
<proteinExistence type="predicted"/>
<dbReference type="STRING" id="1619110.UW36_C0002G0067"/>
<evidence type="ECO:0000313" key="2">
    <source>
        <dbReference type="EMBL" id="KKT45680.1"/>
    </source>
</evidence>
<reference evidence="2 3" key="1">
    <citation type="journal article" date="2015" name="Nature">
        <title>rRNA introns, odd ribosomes, and small enigmatic genomes across a large radiation of phyla.</title>
        <authorList>
            <person name="Brown C.T."/>
            <person name="Hug L.A."/>
            <person name="Thomas B.C."/>
            <person name="Sharon I."/>
            <person name="Castelle C.J."/>
            <person name="Singh A."/>
            <person name="Wilkins M.J."/>
            <person name="Williams K.H."/>
            <person name="Banfield J.F."/>
        </authorList>
    </citation>
    <scope>NUCLEOTIDE SEQUENCE [LARGE SCALE GENOMIC DNA]</scope>
</reference>
<dbReference type="AlphaFoldDB" id="A0A0G1HFL9"/>
<sequence length="144" mass="15482">MTAAKSLVPTKRKECINRMGNIKIMLIVAFMALLLGLTGVYYAITNGVIKIPGLNSIIAQPSAVQTKLVKVDFAYKIKSISASEIVLVAEKGTFILPYNIMTVDVYKGPTKASPKIPLTDLKVGDSVNMEFVAGKSATLFVSTL</sequence>
<keyword evidence="1" id="KW-0472">Membrane</keyword>
<keyword evidence="1" id="KW-1133">Transmembrane helix</keyword>
<dbReference type="EMBL" id="LCIA01000002">
    <property type="protein sequence ID" value="KKT45680.1"/>
    <property type="molecule type" value="Genomic_DNA"/>
</dbReference>
<gene>
    <name evidence="2" type="ORF">UW36_C0002G0067</name>
</gene>
<organism evidence="2 3">
    <name type="scientific">candidate division WWE3 bacterium GW2011_GWA2_44_16</name>
    <dbReference type="NCBI Taxonomy" id="1619110"/>
    <lineage>
        <taxon>Bacteria</taxon>
        <taxon>Katanobacteria</taxon>
    </lineage>
</organism>
<name>A0A0G1HFL9_UNCKA</name>
<feature type="transmembrane region" description="Helical" evidence="1">
    <location>
        <begin position="21"/>
        <end position="44"/>
    </location>
</feature>
<protein>
    <submittedName>
        <fullName evidence="2">Uncharacterized protein</fullName>
    </submittedName>
</protein>
<evidence type="ECO:0000313" key="3">
    <source>
        <dbReference type="Proteomes" id="UP000034128"/>
    </source>
</evidence>
<evidence type="ECO:0000256" key="1">
    <source>
        <dbReference type="SAM" id="Phobius"/>
    </source>
</evidence>
<accession>A0A0G1HFL9</accession>
<dbReference type="Proteomes" id="UP000034128">
    <property type="component" value="Unassembled WGS sequence"/>
</dbReference>
<keyword evidence="1" id="KW-0812">Transmembrane</keyword>